<dbReference type="Pfam" id="PF02931">
    <property type="entry name" value="Neur_chan_LBD"/>
    <property type="match status" value="1"/>
</dbReference>
<dbReference type="SUPFAM" id="SSF63712">
    <property type="entry name" value="Nicotinic receptor ligand binding domain-like"/>
    <property type="match status" value="1"/>
</dbReference>
<dbReference type="InterPro" id="IPR006202">
    <property type="entry name" value="Neur_chan_lig-bd"/>
</dbReference>
<dbReference type="AlphaFoldDB" id="A0A8X6XXG6"/>
<organism evidence="2 3">
    <name type="scientific">Trichonephila inaurata madagascariensis</name>
    <dbReference type="NCBI Taxonomy" id="2747483"/>
    <lineage>
        <taxon>Eukaryota</taxon>
        <taxon>Metazoa</taxon>
        <taxon>Ecdysozoa</taxon>
        <taxon>Arthropoda</taxon>
        <taxon>Chelicerata</taxon>
        <taxon>Arachnida</taxon>
        <taxon>Araneae</taxon>
        <taxon>Araneomorphae</taxon>
        <taxon>Entelegynae</taxon>
        <taxon>Araneoidea</taxon>
        <taxon>Nephilidae</taxon>
        <taxon>Trichonephila</taxon>
        <taxon>Trichonephila inaurata</taxon>
    </lineage>
</organism>
<name>A0A8X6XXG6_9ARAC</name>
<accession>A0A8X6XXG6</accession>
<proteinExistence type="predicted"/>
<dbReference type="EMBL" id="BMAV01013619">
    <property type="protein sequence ID" value="GFY61389.1"/>
    <property type="molecule type" value="Genomic_DNA"/>
</dbReference>
<evidence type="ECO:0000259" key="1">
    <source>
        <dbReference type="Pfam" id="PF02931"/>
    </source>
</evidence>
<dbReference type="InterPro" id="IPR036734">
    <property type="entry name" value="Neur_chan_lig-bd_sf"/>
</dbReference>
<evidence type="ECO:0000313" key="2">
    <source>
        <dbReference type="EMBL" id="GFY61389.1"/>
    </source>
</evidence>
<comment type="caution">
    <text evidence="2">The sequence shown here is derived from an EMBL/GenBank/DDBJ whole genome shotgun (WGS) entry which is preliminary data.</text>
</comment>
<gene>
    <name evidence="2" type="primary">AVEN_59347_1</name>
    <name evidence="2" type="ORF">TNIN_432081</name>
</gene>
<sequence length="85" mass="9519">MPCRWPADDGRQCGDRWCCWGCAAGGVLGNPDAKRLYDDLMSSYNRLIRPVSNNSDTLTVKMGLKLSQLMTKIHLIETPEMTSDL</sequence>
<dbReference type="Gene3D" id="2.70.170.10">
    <property type="entry name" value="Neurotransmitter-gated ion-channel ligand-binding domain"/>
    <property type="match status" value="1"/>
</dbReference>
<reference evidence="2" key="1">
    <citation type="submission" date="2020-08" db="EMBL/GenBank/DDBJ databases">
        <title>Multicomponent nature underlies the extraordinary mechanical properties of spider dragline silk.</title>
        <authorList>
            <person name="Kono N."/>
            <person name="Nakamura H."/>
            <person name="Mori M."/>
            <person name="Yoshida Y."/>
            <person name="Ohtoshi R."/>
            <person name="Malay A.D."/>
            <person name="Moran D.A.P."/>
            <person name="Tomita M."/>
            <person name="Numata K."/>
            <person name="Arakawa K."/>
        </authorList>
    </citation>
    <scope>NUCLEOTIDE SEQUENCE</scope>
</reference>
<evidence type="ECO:0000313" key="3">
    <source>
        <dbReference type="Proteomes" id="UP000886998"/>
    </source>
</evidence>
<dbReference type="OrthoDB" id="6433652at2759"/>
<dbReference type="GO" id="GO:0016020">
    <property type="term" value="C:membrane"/>
    <property type="evidence" value="ECO:0007669"/>
    <property type="project" value="InterPro"/>
</dbReference>
<feature type="domain" description="Neurotransmitter-gated ion-channel ligand-binding" evidence="1">
    <location>
        <begin position="34"/>
        <end position="70"/>
    </location>
</feature>
<keyword evidence="3" id="KW-1185">Reference proteome</keyword>
<protein>
    <submittedName>
        <fullName evidence="2">Neur_chan_LBD domain-containing protein</fullName>
    </submittedName>
</protein>
<dbReference type="Proteomes" id="UP000886998">
    <property type="component" value="Unassembled WGS sequence"/>
</dbReference>
<dbReference type="GO" id="GO:0005230">
    <property type="term" value="F:extracellular ligand-gated monoatomic ion channel activity"/>
    <property type="evidence" value="ECO:0007669"/>
    <property type="project" value="InterPro"/>
</dbReference>